<evidence type="ECO:0000313" key="2">
    <source>
        <dbReference type="EMBL" id="SHE69759.1"/>
    </source>
</evidence>
<protein>
    <recommendedName>
        <fullName evidence="4">DUF4625 domain-containing protein</fullName>
    </recommendedName>
</protein>
<dbReference type="InterPro" id="IPR027829">
    <property type="entry name" value="DUF4625"/>
</dbReference>
<dbReference type="Pfam" id="PF15418">
    <property type="entry name" value="DUF4625"/>
    <property type="match status" value="1"/>
</dbReference>
<dbReference type="PROSITE" id="PS51257">
    <property type="entry name" value="PROKAR_LIPOPROTEIN"/>
    <property type="match status" value="1"/>
</dbReference>
<dbReference type="RefSeq" id="WP_084528534.1">
    <property type="nucleotide sequence ID" value="NZ_FQUQ01000001.1"/>
</dbReference>
<reference evidence="3" key="1">
    <citation type="submission" date="2016-11" db="EMBL/GenBank/DDBJ databases">
        <authorList>
            <person name="Varghese N."/>
            <person name="Submissions S."/>
        </authorList>
    </citation>
    <scope>NUCLEOTIDE SEQUENCE [LARGE SCALE GENOMIC DNA]</scope>
    <source>
        <strain evidence="3">DSM 16990</strain>
    </source>
</reference>
<keyword evidence="1" id="KW-0732">Signal</keyword>
<name>A0A1M4VL69_9SPHI</name>
<dbReference type="AlphaFoldDB" id="A0A1M4VL69"/>
<evidence type="ECO:0008006" key="4">
    <source>
        <dbReference type="Google" id="ProtNLM"/>
    </source>
</evidence>
<sequence>MMKTKRMMVVLFISLAIFSACSKYKTAEPNLPKPTATNVEIGTNNNKRGIIGADFHLNADILAGHKIALVKVLITQKAGETYTAPWKFELAWESYKDAKNTNVHRHFDIPKDAPKGKYDFSLIVTDQNGTQLVIKEDFNIMAQSDLPFNPAFSLRTVPEENKVYKKGEVLTARFTVNDVQGEGTLCAVLIKESAKHYPETVAHIDFSKAIVIGRFVSNESPSWGMFNTITIGADRDSNSPEPSAITGLKKWESGKYNFVLIYENKLHNLSLHKSIPIVIDYQ</sequence>
<dbReference type="Proteomes" id="UP000184287">
    <property type="component" value="Unassembled WGS sequence"/>
</dbReference>
<proteinExistence type="predicted"/>
<keyword evidence="3" id="KW-1185">Reference proteome</keyword>
<gene>
    <name evidence="2" type="ORF">SAMN04488522_101945</name>
</gene>
<accession>A0A1M4VL69</accession>
<dbReference type="OrthoDB" id="978436at2"/>
<evidence type="ECO:0000313" key="3">
    <source>
        <dbReference type="Proteomes" id="UP000184287"/>
    </source>
</evidence>
<feature type="signal peptide" evidence="1">
    <location>
        <begin position="1"/>
        <end position="22"/>
    </location>
</feature>
<feature type="chain" id="PRO_5013177601" description="DUF4625 domain-containing protein" evidence="1">
    <location>
        <begin position="23"/>
        <end position="282"/>
    </location>
</feature>
<evidence type="ECO:0000256" key="1">
    <source>
        <dbReference type="SAM" id="SignalP"/>
    </source>
</evidence>
<dbReference type="EMBL" id="FQUQ01000001">
    <property type="protein sequence ID" value="SHE69759.1"/>
    <property type="molecule type" value="Genomic_DNA"/>
</dbReference>
<dbReference type="STRING" id="288992.SAMN04488522_101945"/>
<organism evidence="2 3">
    <name type="scientific">Pedobacter caeni</name>
    <dbReference type="NCBI Taxonomy" id="288992"/>
    <lineage>
        <taxon>Bacteria</taxon>
        <taxon>Pseudomonadati</taxon>
        <taxon>Bacteroidota</taxon>
        <taxon>Sphingobacteriia</taxon>
        <taxon>Sphingobacteriales</taxon>
        <taxon>Sphingobacteriaceae</taxon>
        <taxon>Pedobacter</taxon>
    </lineage>
</organism>